<protein>
    <submittedName>
        <fullName evidence="3">Uncharacterized protein</fullName>
    </submittedName>
</protein>
<reference evidence="3" key="1">
    <citation type="submission" date="2021-01" db="EMBL/GenBank/DDBJ databases">
        <authorList>
            <person name="Corre E."/>
            <person name="Pelletier E."/>
            <person name="Niang G."/>
            <person name="Scheremetjew M."/>
            <person name="Finn R."/>
            <person name="Kale V."/>
            <person name="Holt S."/>
            <person name="Cochrane G."/>
            <person name="Meng A."/>
            <person name="Brown T."/>
            <person name="Cohen L."/>
        </authorList>
    </citation>
    <scope>NUCLEOTIDE SEQUENCE</scope>
    <source>
        <strain evidence="3">CCCM811</strain>
    </source>
</reference>
<dbReference type="AlphaFoldDB" id="A0A6V3IJ73"/>
<dbReference type="EMBL" id="HBIV01000165">
    <property type="protein sequence ID" value="CAE0643282.1"/>
    <property type="molecule type" value="Transcribed_RNA"/>
</dbReference>
<evidence type="ECO:0000256" key="1">
    <source>
        <dbReference type="SAM" id="MobiDB-lite"/>
    </source>
</evidence>
<proteinExistence type="predicted"/>
<evidence type="ECO:0000256" key="2">
    <source>
        <dbReference type="SAM" id="Phobius"/>
    </source>
</evidence>
<organism evidence="3">
    <name type="scientific">Lotharella globosa</name>
    <dbReference type="NCBI Taxonomy" id="91324"/>
    <lineage>
        <taxon>Eukaryota</taxon>
        <taxon>Sar</taxon>
        <taxon>Rhizaria</taxon>
        <taxon>Cercozoa</taxon>
        <taxon>Chlorarachniophyceae</taxon>
        <taxon>Lotharella</taxon>
    </lineage>
</organism>
<keyword evidence="2" id="KW-0472">Membrane</keyword>
<sequence length="295" mass="33576">MPSTLEELHKRLTEAEKLFLAGHFQGAEAECKAILSDPYTKTDQQLHAHTTIVSIQAMFELKKSTKEIDGLMLDLYGSIVKMPYEVFSVWFQFKLHQRDLRSALKEGIDYISRNKHLMEQQQYDEFVQHFVFHCLTELGEYKQAMNFLKINTFLSPEKKEEYVARLKRILKENAVDMSKLDAEKDGEASRAVGKDGSSSTNEDNKDPTKTDNGDSKISGASNRDAGVTRWQRIISAFNRAFKRLKQAAPMVFLLVFVGFLMLLMKNAATTINLDTLKAEAKRFLSLFFALGPNSA</sequence>
<name>A0A6V3IJ73_9EUKA</name>
<keyword evidence="2" id="KW-1133">Transmembrane helix</keyword>
<evidence type="ECO:0000313" key="3">
    <source>
        <dbReference type="EMBL" id="CAE0643282.1"/>
    </source>
</evidence>
<keyword evidence="2" id="KW-0812">Transmembrane</keyword>
<feature type="transmembrane region" description="Helical" evidence="2">
    <location>
        <begin position="247"/>
        <end position="264"/>
    </location>
</feature>
<accession>A0A6V3IJ73</accession>
<feature type="region of interest" description="Disordered" evidence="1">
    <location>
        <begin position="182"/>
        <end position="223"/>
    </location>
</feature>
<feature type="compositionally biased region" description="Basic and acidic residues" evidence="1">
    <location>
        <begin position="202"/>
        <end position="214"/>
    </location>
</feature>
<gene>
    <name evidence="3" type="ORF">LGLO00237_LOCUS124</name>
</gene>